<evidence type="ECO:0000256" key="1">
    <source>
        <dbReference type="SAM" id="Phobius"/>
    </source>
</evidence>
<feature type="transmembrane region" description="Helical" evidence="1">
    <location>
        <begin position="54"/>
        <end position="76"/>
    </location>
</feature>
<organism evidence="2 3">
    <name type="scientific">Xenotaenia resolanae</name>
    <dbReference type="NCBI Taxonomy" id="208358"/>
    <lineage>
        <taxon>Eukaryota</taxon>
        <taxon>Metazoa</taxon>
        <taxon>Chordata</taxon>
        <taxon>Craniata</taxon>
        <taxon>Vertebrata</taxon>
        <taxon>Euteleostomi</taxon>
        <taxon>Actinopterygii</taxon>
        <taxon>Neopterygii</taxon>
        <taxon>Teleostei</taxon>
        <taxon>Neoteleostei</taxon>
        <taxon>Acanthomorphata</taxon>
        <taxon>Ovalentaria</taxon>
        <taxon>Atherinomorphae</taxon>
        <taxon>Cyprinodontiformes</taxon>
        <taxon>Goodeidae</taxon>
        <taxon>Xenotaenia</taxon>
    </lineage>
</organism>
<evidence type="ECO:0000313" key="2">
    <source>
        <dbReference type="EMBL" id="MEQ2275583.1"/>
    </source>
</evidence>
<sequence length="147" mass="16635">MVIAETPCHLLIGCWKKPNCSQFSNTEHSQTGSDWIKLVETGLDLCSISSSQSLSFLLFSCFLAKTPLLALLYRILSDFIVGGAVSPHRLDQTESNRIRRFCSCLISSLLVLQFFFYHVLIFSFACFGSCLCYLIRFVLEVDNHLHT</sequence>
<dbReference type="EMBL" id="JAHRIM010082116">
    <property type="protein sequence ID" value="MEQ2275583.1"/>
    <property type="molecule type" value="Genomic_DNA"/>
</dbReference>
<name>A0ABV0X109_9TELE</name>
<protein>
    <submittedName>
        <fullName evidence="2">Uncharacterized protein</fullName>
    </submittedName>
</protein>
<gene>
    <name evidence="2" type="ORF">XENORESO_005786</name>
</gene>
<accession>A0ABV0X109</accession>
<reference evidence="2 3" key="1">
    <citation type="submission" date="2021-06" db="EMBL/GenBank/DDBJ databases">
        <authorList>
            <person name="Palmer J.M."/>
        </authorList>
    </citation>
    <scope>NUCLEOTIDE SEQUENCE [LARGE SCALE GENOMIC DNA]</scope>
    <source>
        <strain evidence="2 3">XR_2019</strain>
        <tissue evidence="2">Muscle</tissue>
    </source>
</reference>
<keyword evidence="1" id="KW-1133">Transmembrane helix</keyword>
<dbReference type="Proteomes" id="UP001444071">
    <property type="component" value="Unassembled WGS sequence"/>
</dbReference>
<feature type="transmembrane region" description="Helical" evidence="1">
    <location>
        <begin position="121"/>
        <end position="139"/>
    </location>
</feature>
<keyword evidence="1" id="KW-0812">Transmembrane</keyword>
<keyword evidence="3" id="KW-1185">Reference proteome</keyword>
<proteinExistence type="predicted"/>
<evidence type="ECO:0000313" key="3">
    <source>
        <dbReference type="Proteomes" id="UP001444071"/>
    </source>
</evidence>
<comment type="caution">
    <text evidence="2">The sequence shown here is derived from an EMBL/GenBank/DDBJ whole genome shotgun (WGS) entry which is preliminary data.</text>
</comment>
<keyword evidence="1" id="KW-0472">Membrane</keyword>